<evidence type="ECO:0000313" key="3">
    <source>
        <dbReference type="Proteomes" id="UP000176608"/>
    </source>
</evidence>
<comment type="caution">
    <text evidence="2">The sequence shown here is derived from an EMBL/GenBank/DDBJ whole genome shotgun (WGS) entry which is preliminary data.</text>
</comment>
<keyword evidence="1" id="KW-0812">Transmembrane</keyword>
<name>A0A1F4URM3_UNCKA</name>
<gene>
    <name evidence="2" type="ORF">A2886_02465</name>
</gene>
<dbReference type="Proteomes" id="UP000176608">
    <property type="component" value="Unassembled WGS sequence"/>
</dbReference>
<reference evidence="2 3" key="1">
    <citation type="journal article" date="2016" name="Nat. Commun.">
        <title>Thousands of microbial genomes shed light on interconnected biogeochemical processes in an aquifer system.</title>
        <authorList>
            <person name="Anantharaman K."/>
            <person name="Brown C.T."/>
            <person name="Hug L.A."/>
            <person name="Sharon I."/>
            <person name="Castelle C.J."/>
            <person name="Probst A.J."/>
            <person name="Thomas B.C."/>
            <person name="Singh A."/>
            <person name="Wilkins M.J."/>
            <person name="Karaoz U."/>
            <person name="Brodie E.L."/>
            <person name="Williams K.H."/>
            <person name="Hubbard S.S."/>
            <person name="Banfield J.F."/>
        </authorList>
    </citation>
    <scope>NUCLEOTIDE SEQUENCE [LARGE SCALE GENOMIC DNA]</scope>
</reference>
<protein>
    <submittedName>
        <fullName evidence="2">Uncharacterized protein</fullName>
    </submittedName>
</protein>
<evidence type="ECO:0000313" key="2">
    <source>
        <dbReference type="EMBL" id="OGC47627.1"/>
    </source>
</evidence>
<sequence>MEPEVAPQVQEIDPIQSQPAIPLLDTPITVSTPPAPKNKSKLIIIIVGIVLVIAVLAFVAVKIASPKPKEAIGIKTEEFNESAFGSLTEQGQGEYEMFVVDSASETGGLAPAGATDLTKEYYRNTKASIKEAQEVEKRVGPIVGSIQIPDESIFIHTETYKGITIKWTAGQPISAQRLQWLKDAIDVLPEYFYRDHPVTNIISATREELGSQVSEAALAGAIAYASGLNIFLTKIFTEQSNQYDVQKKDAISTLFHEWTHVVQGYEVLQTFTEGYLQVPGNLIEAMLVSPFNKSYAKAAGWVFQYDEFGSSTYAILGTDSESQKNSEYGKIKYVEDMAEAFASLMTCNSGAISKARITWIETTIGKSASSFCPAKF</sequence>
<organism evidence="2 3">
    <name type="scientific">candidate division WWE3 bacterium RIFCSPHIGHO2_01_FULL_42_13</name>
    <dbReference type="NCBI Taxonomy" id="1802617"/>
    <lineage>
        <taxon>Bacteria</taxon>
        <taxon>Katanobacteria</taxon>
    </lineage>
</organism>
<proteinExistence type="predicted"/>
<dbReference type="STRING" id="1802617.A2886_02465"/>
<evidence type="ECO:0000256" key="1">
    <source>
        <dbReference type="SAM" id="Phobius"/>
    </source>
</evidence>
<dbReference type="AlphaFoldDB" id="A0A1F4URM3"/>
<keyword evidence="1" id="KW-0472">Membrane</keyword>
<keyword evidence="1" id="KW-1133">Transmembrane helix</keyword>
<feature type="transmembrane region" description="Helical" evidence="1">
    <location>
        <begin position="42"/>
        <end position="61"/>
    </location>
</feature>
<accession>A0A1F4URM3</accession>
<dbReference type="EMBL" id="MEVA01000006">
    <property type="protein sequence ID" value="OGC47627.1"/>
    <property type="molecule type" value="Genomic_DNA"/>
</dbReference>